<dbReference type="Proteomes" id="UP000448292">
    <property type="component" value="Unassembled WGS sequence"/>
</dbReference>
<keyword evidence="2" id="KW-1185">Reference proteome</keyword>
<dbReference type="AlphaFoldDB" id="A0A7M3MCC6"/>
<sequence>MREERINPGLNQEFRCSVLKRWENAFDALIDRVDAFGLDDEQASHIWERRLETMIRRGTQCRNFELIAGDAESDEAPAIACTHVHGDLCMLALPRCSGVCAYYISRRETVDRAIPAGDNEPEEE</sequence>
<organism evidence="1 2">
    <name type="scientific">Oceanidesulfovibrio indonesiensis</name>
    <dbReference type="NCBI Taxonomy" id="54767"/>
    <lineage>
        <taxon>Bacteria</taxon>
        <taxon>Pseudomonadati</taxon>
        <taxon>Thermodesulfobacteriota</taxon>
        <taxon>Desulfovibrionia</taxon>
        <taxon>Desulfovibrionales</taxon>
        <taxon>Desulfovibrionaceae</taxon>
        <taxon>Oceanidesulfovibrio</taxon>
    </lineage>
</organism>
<reference evidence="1 2" key="1">
    <citation type="submission" date="2018-06" db="EMBL/GenBank/DDBJ databases">
        <title>Complete genome of Desulfovibrio indonesiensis P37SLT.</title>
        <authorList>
            <person name="Crispim J.S."/>
            <person name="Vidigal P.M.P."/>
            <person name="Silva L.C.F."/>
            <person name="Laguardia C.N."/>
            <person name="Araujo L.C."/>
            <person name="Dias R.S."/>
            <person name="Sousa M.P."/>
            <person name="Paula S.O."/>
            <person name="Silva C."/>
        </authorList>
    </citation>
    <scope>NUCLEOTIDE SEQUENCE [LARGE SCALE GENOMIC DNA]</scope>
    <source>
        <strain evidence="1 2">P37SLT</strain>
    </source>
</reference>
<dbReference type="EMBL" id="QMIE01000013">
    <property type="protein sequence ID" value="TVM15967.1"/>
    <property type="molecule type" value="Genomic_DNA"/>
</dbReference>
<evidence type="ECO:0000313" key="1">
    <source>
        <dbReference type="EMBL" id="TVM15967.1"/>
    </source>
</evidence>
<protein>
    <submittedName>
        <fullName evidence="1">Uncharacterized protein</fullName>
    </submittedName>
</protein>
<evidence type="ECO:0000313" key="2">
    <source>
        <dbReference type="Proteomes" id="UP000448292"/>
    </source>
</evidence>
<gene>
    <name evidence="1" type="ORF">DPQ33_13440</name>
</gene>
<name>A0A7M3MCC6_9BACT</name>
<comment type="caution">
    <text evidence="1">The sequence shown here is derived from an EMBL/GenBank/DDBJ whole genome shotgun (WGS) entry which is preliminary data.</text>
</comment>
<proteinExistence type="predicted"/>
<accession>A0A7M3MCC6</accession>